<accession>A0A016T228</accession>
<keyword evidence="2" id="KW-1185">Reference proteome</keyword>
<sequence>MNVSGKVLGFPLILQSGQVFVPRCGIICYLYVYLFSTSGNNQSDKILPYLLGKLIGYRRVTFTLIGFRRRVAITLPQVFMNPATVQPVPLVTVWDSENSKSPNLNP</sequence>
<dbReference type="Proteomes" id="UP000024635">
    <property type="component" value="Unassembled WGS sequence"/>
</dbReference>
<organism evidence="1 2">
    <name type="scientific">Ancylostoma ceylanicum</name>
    <dbReference type="NCBI Taxonomy" id="53326"/>
    <lineage>
        <taxon>Eukaryota</taxon>
        <taxon>Metazoa</taxon>
        <taxon>Ecdysozoa</taxon>
        <taxon>Nematoda</taxon>
        <taxon>Chromadorea</taxon>
        <taxon>Rhabditida</taxon>
        <taxon>Rhabditina</taxon>
        <taxon>Rhabditomorpha</taxon>
        <taxon>Strongyloidea</taxon>
        <taxon>Ancylostomatidae</taxon>
        <taxon>Ancylostomatinae</taxon>
        <taxon>Ancylostoma</taxon>
    </lineage>
</organism>
<name>A0A016T228_9BILA</name>
<gene>
    <name evidence="1" type="primary">Acey_s0147.g2583</name>
    <name evidence="1" type="ORF">Y032_0147g2583</name>
</gene>
<protein>
    <submittedName>
        <fullName evidence="1">Uncharacterized protein</fullName>
    </submittedName>
</protein>
<dbReference type="EMBL" id="JARK01001483">
    <property type="protein sequence ID" value="EYB96737.1"/>
    <property type="molecule type" value="Genomic_DNA"/>
</dbReference>
<evidence type="ECO:0000313" key="1">
    <source>
        <dbReference type="EMBL" id="EYB96737.1"/>
    </source>
</evidence>
<dbReference type="AlphaFoldDB" id="A0A016T228"/>
<reference evidence="2" key="1">
    <citation type="journal article" date="2015" name="Nat. Genet.">
        <title>The genome and transcriptome of the zoonotic hookworm Ancylostoma ceylanicum identify infection-specific gene families.</title>
        <authorList>
            <person name="Schwarz E.M."/>
            <person name="Hu Y."/>
            <person name="Antoshechkin I."/>
            <person name="Miller M.M."/>
            <person name="Sternberg P.W."/>
            <person name="Aroian R.V."/>
        </authorList>
    </citation>
    <scope>NUCLEOTIDE SEQUENCE</scope>
    <source>
        <strain evidence="2">HY135</strain>
    </source>
</reference>
<proteinExistence type="predicted"/>
<comment type="caution">
    <text evidence="1">The sequence shown here is derived from an EMBL/GenBank/DDBJ whole genome shotgun (WGS) entry which is preliminary data.</text>
</comment>
<evidence type="ECO:0000313" key="2">
    <source>
        <dbReference type="Proteomes" id="UP000024635"/>
    </source>
</evidence>